<evidence type="ECO:0000256" key="1">
    <source>
        <dbReference type="ARBA" id="ARBA00001968"/>
    </source>
</evidence>
<reference evidence="5" key="1">
    <citation type="submission" date="2022-11" db="UniProtKB">
        <authorList>
            <consortium name="WormBaseParasite"/>
        </authorList>
    </citation>
    <scope>IDENTIFICATION</scope>
</reference>
<evidence type="ECO:0000313" key="4">
    <source>
        <dbReference type="Proteomes" id="UP000887577"/>
    </source>
</evidence>
<feature type="domain" description="DDE Tnp4" evidence="3">
    <location>
        <begin position="18"/>
        <end position="91"/>
    </location>
</feature>
<dbReference type="Pfam" id="PF13359">
    <property type="entry name" value="DDE_Tnp_4"/>
    <property type="match status" value="1"/>
</dbReference>
<dbReference type="WBParaSite" id="PSU_v2.g15829.t1">
    <property type="protein sequence ID" value="PSU_v2.g15829.t1"/>
    <property type="gene ID" value="PSU_v2.g15829"/>
</dbReference>
<evidence type="ECO:0000313" key="5">
    <source>
        <dbReference type="WBParaSite" id="PSU_v2.g15829.t1"/>
    </source>
</evidence>
<proteinExistence type="predicted"/>
<dbReference type="GO" id="GO:0046872">
    <property type="term" value="F:metal ion binding"/>
    <property type="evidence" value="ECO:0007669"/>
    <property type="project" value="UniProtKB-KW"/>
</dbReference>
<name>A0A914YEL6_9BILA</name>
<sequence length="142" mass="17018">MINEHMIIAALLQLLRKDNGYTGVQDFLVSIPKKHSHEDARFYEQVKTARIFIENSFADWKNSFRVLRKGCYFPHMQDNCMIIQVCAILYNFKKFQRDTKKSSRLLTKFPRLQPIGPDIPTFSSQNAHLYNYLRFMRRRRRV</sequence>
<accession>A0A914YEL6</accession>
<dbReference type="Proteomes" id="UP000887577">
    <property type="component" value="Unplaced"/>
</dbReference>
<evidence type="ECO:0000259" key="3">
    <source>
        <dbReference type="Pfam" id="PF13359"/>
    </source>
</evidence>
<evidence type="ECO:0000256" key="2">
    <source>
        <dbReference type="ARBA" id="ARBA00022723"/>
    </source>
</evidence>
<comment type="cofactor">
    <cofactor evidence="1">
        <name>a divalent metal cation</name>
        <dbReference type="ChEBI" id="CHEBI:60240"/>
    </cofactor>
</comment>
<dbReference type="InterPro" id="IPR027806">
    <property type="entry name" value="HARBI1_dom"/>
</dbReference>
<keyword evidence="4" id="KW-1185">Reference proteome</keyword>
<protein>
    <submittedName>
        <fullName evidence="5">DDE Tnp4 domain-containing protein</fullName>
    </submittedName>
</protein>
<organism evidence="4 5">
    <name type="scientific">Panagrolaimus superbus</name>
    <dbReference type="NCBI Taxonomy" id="310955"/>
    <lineage>
        <taxon>Eukaryota</taxon>
        <taxon>Metazoa</taxon>
        <taxon>Ecdysozoa</taxon>
        <taxon>Nematoda</taxon>
        <taxon>Chromadorea</taxon>
        <taxon>Rhabditida</taxon>
        <taxon>Tylenchina</taxon>
        <taxon>Panagrolaimomorpha</taxon>
        <taxon>Panagrolaimoidea</taxon>
        <taxon>Panagrolaimidae</taxon>
        <taxon>Panagrolaimus</taxon>
    </lineage>
</organism>
<dbReference type="AlphaFoldDB" id="A0A914YEL6"/>
<keyword evidence="2" id="KW-0479">Metal-binding</keyword>